<accession>A0A0M3IA06</accession>
<dbReference type="AlphaFoldDB" id="A0A0M3IA06"/>
<proteinExistence type="predicted"/>
<sequence length="38" mass="4786">MRRSNRRNFHNRCKRFSKRTYRHAFKGTRYEAAYVSSF</sequence>
<dbReference type="Proteomes" id="UP000036681">
    <property type="component" value="Unplaced"/>
</dbReference>
<name>A0A0M3IA06_ASCLU</name>
<dbReference type="WBParaSite" id="ALUE_0001434901-mRNA-1">
    <property type="protein sequence ID" value="ALUE_0001434901-mRNA-1"/>
    <property type="gene ID" value="ALUE_0001434901"/>
</dbReference>
<reference evidence="2" key="1">
    <citation type="submission" date="2017-02" db="UniProtKB">
        <authorList>
            <consortium name="WormBaseParasite"/>
        </authorList>
    </citation>
    <scope>IDENTIFICATION</scope>
</reference>
<evidence type="ECO:0000313" key="2">
    <source>
        <dbReference type="WBParaSite" id="ALUE_0001434901-mRNA-1"/>
    </source>
</evidence>
<protein>
    <submittedName>
        <fullName evidence="2">Ribosomal protein L16</fullName>
    </submittedName>
</protein>
<organism evidence="1 2">
    <name type="scientific">Ascaris lumbricoides</name>
    <name type="common">Giant roundworm</name>
    <dbReference type="NCBI Taxonomy" id="6252"/>
    <lineage>
        <taxon>Eukaryota</taxon>
        <taxon>Metazoa</taxon>
        <taxon>Ecdysozoa</taxon>
        <taxon>Nematoda</taxon>
        <taxon>Chromadorea</taxon>
        <taxon>Rhabditida</taxon>
        <taxon>Spirurina</taxon>
        <taxon>Ascaridomorpha</taxon>
        <taxon>Ascaridoidea</taxon>
        <taxon>Ascarididae</taxon>
        <taxon>Ascaris</taxon>
    </lineage>
</organism>
<keyword evidence="1" id="KW-1185">Reference proteome</keyword>
<evidence type="ECO:0000313" key="1">
    <source>
        <dbReference type="Proteomes" id="UP000036681"/>
    </source>
</evidence>